<comment type="similarity">
    <text evidence="1">Belongs to the site-specific recombinase resolvase family.</text>
</comment>
<evidence type="ECO:0000259" key="2">
    <source>
        <dbReference type="PROSITE" id="PS51736"/>
    </source>
</evidence>
<dbReference type="CDD" id="cd03768">
    <property type="entry name" value="SR_ResInv"/>
    <property type="match status" value="1"/>
</dbReference>
<dbReference type="InterPro" id="IPR006120">
    <property type="entry name" value="Resolvase_HTH_dom"/>
</dbReference>
<dbReference type="AlphaFoldDB" id="D5BTD4"/>
<protein>
    <submittedName>
        <fullName evidence="3">Resolvase, N-terminal domain protein</fullName>
        <ecNumber evidence="3">2.1.1.72</ecNumber>
    </submittedName>
</protein>
<gene>
    <name evidence="3" type="ordered locus">SAR116_1288</name>
</gene>
<dbReference type="InterPro" id="IPR036162">
    <property type="entry name" value="Resolvase-like_N_sf"/>
</dbReference>
<dbReference type="Gene3D" id="3.40.50.1390">
    <property type="entry name" value="Resolvase, N-terminal catalytic domain"/>
    <property type="match status" value="1"/>
</dbReference>
<dbReference type="Proteomes" id="UP000007460">
    <property type="component" value="Chromosome"/>
</dbReference>
<dbReference type="GO" id="GO:0032259">
    <property type="term" value="P:methylation"/>
    <property type="evidence" value="ECO:0007669"/>
    <property type="project" value="UniProtKB-KW"/>
</dbReference>
<reference evidence="3 4" key="1">
    <citation type="journal article" date="2010" name="J. Bacteriol.">
        <title>Complete genome sequence of "Candidatus Puniceispirillum marinum" IMCC1322, a representative of the SAR116 clade in the Alphaproteobacteria.</title>
        <authorList>
            <person name="Oh H.M."/>
            <person name="Kwon K.K."/>
            <person name="Kang I."/>
            <person name="Kang S.G."/>
            <person name="Lee J.H."/>
            <person name="Kim S.J."/>
            <person name="Cho J.C."/>
        </authorList>
    </citation>
    <scope>NUCLEOTIDE SEQUENCE [LARGE SCALE GENOMIC DNA]</scope>
    <source>
        <strain evidence="3 4">IMCC1322</strain>
    </source>
</reference>
<proteinExistence type="inferred from homology"/>
<dbReference type="InterPro" id="IPR009057">
    <property type="entry name" value="Homeodomain-like_sf"/>
</dbReference>
<evidence type="ECO:0000313" key="4">
    <source>
        <dbReference type="Proteomes" id="UP000007460"/>
    </source>
</evidence>
<dbReference type="SUPFAM" id="SSF53041">
    <property type="entry name" value="Resolvase-like"/>
    <property type="match status" value="1"/>
</dbReference>
<dbReference type="KEGG" id="apb:SAR116_1288"/>
<dbReference type="GO" id="GO:0003677">
    <property type="term" value="F:DNA binding"/>
    <property type="evidence" value="ECO:0007669"/>
    <property type="project" value="InterPro"/>
</dbReference>
<dbReference type="PROSITE" id="PS51736">
    <property type="entry name" value="RECOMBINASES_3"/>
    <property type="match status" value="1"/>
</dbReference>
<dbReference type="OrthoDB" id="114045at2"/>
<organism evidence="3 4">
    <name type="scientific">Puniceispirillum marinum (strain IMCC1322)</name>
    <dbReference type="NCBI Taxonomy" id="488538"/>
    <lineage>
        <taxon>Bacteria</taxon>
        <taxon>Pseudomonadati</taxon>
        <taxon>Pseudomonadota</taxon>
        <taxon>Alphaproteobacteria</taxon>
        <taxon>Candidatus Puniceispirillales</taxon>
        <taxon>Candidatus Puniceispirillaceae</taxon>
        <taxon>Candidatus Puniceispirillum</taxon>
    </lineage>
</organism>
<dbReference type="GO" id="GO:0000150">
    <property type="term" value="F:DNA strand exchange activity"/>
    <property type="evidence" value="ECO:0007669"/>
    <property type="project" value="InterPro"/>
</dbReference>
<dbReference type="GO" id="GO:0009007">
    <property type="term" value="F:site-specific DNA-methyltransferase (adenine-specific) activity"/>
    <property type="evidence" value="ECO:0007669"/>
    <property type="project" value="UniProtKB-EC"/>
</dbReference>
<dbReference type="RefSeq" id="WP_013046158.1">
    <property type="nucleotide sequence ID" value="NC_014010.1"/>
</dbReference>
<name>D5BTD4_PUNMI</name>
<dbReference type="InterPro" id="IPR050639">
    <property type="entry name" value="SSR_resolvase"/>
</dbReference>
<dbReference type="PANTHER" id="PTHR30461:SF26">
    <property type="entry name" value="RESOLVASE HOMOLOG YNEB"/>
    <property type="match status" value="1"/>
</dbReference>
<dbReference type="InterPro" id="IPR006119">
    <property type="entry name" value="Resolv_N"/>
</dbReference>
<dbReference type="SMART" id="SM00857">
    <property type="entry name" value="Resolvase"/>
    <property type="match status" value="1"/>
</dbReference>
<dbReference type="Gene3D" id="1.10.10.60">
    <property type="entry name" value="Homeodomain-like"/>
    <property type="match status" value="1"/>
</dbReference>
<dbReference type="EMBL" id="CP001751">
    <property type="protein sequence ID" value="ADE39531.1"/>
    <property type="molecule type" value="Genomic_DNA"/>
</dbReference>
<dbReference type="SUPFAM" id="SSF46689">
    <property type="entry name" value="Homeodomain-like"/>
    <property type="match status" value="1"/>
</dbReference>
<dbReference type="HOGENOM" id="CLU_010686_8_3_5"/>
<dbReference type="Pfam" id="PF00239">
    <property type="entry name" value="Resolvase"/>
    <property type="match status" value="1"/>
</dbReference>
<keyword evidence="3" id="KW-0808">Transferase</keyword>
<keyword evidence="3" id="KW-0489">Methyltransferase</keyword>
<evidence type="ECO:0000313" key="3">
    <source>
        <dbReference type="EMBL" id="ADE39531.1"/>
    </source>
</evidence>
<feature type="domain" description="Resolvase/invertase-type recombinase catalytic" evidence="2">
    <location>
        <begin position="1"/>
        <end position="136"/>
    </location>
</feature>
<dbReference type="EC" id="2.1.1.72" evidence="3"/>
<evidence type="ECO:0000256" key="1">
    <source>
        <dbReference type="ARBA" id="ARBA00009913"/>
    </source>
</evidence>
<keyword evidence="4" id="KW-1185">Reference proteome</keyword>
<dbReference type="STRING" id="488538.SAR116_1288"/>
<dbReference type="eggNOG" id="COG1961">
    <property type="taxonomic scope" value="Bacteria"/>
</dbReference>
<dbReference type="Pfam" id="PF02796">
    <property type="entry name" value="HTH_7"/>
    <property type="match status" value="1"/>
</dbReference>
<accession>D5BTD4</accession>
<sequence>MEIGYARTSTDHQKYSLEDQIEKLTQTGCEKIFSEEVSSVSNKRPEFSKAIEFARDGDTLVVTTLSRFARSICDLWKNVEKLEAKGVSFKILDMNLDTKTPTGKLLLSMLGAVYQFEREILLERQMVGIEKAKREGKFKGRVPTAKRKQKQIIELAKEGLKPSQIAKQLGIGVASVYRYRDA</sequence>
<dbReference type="PANTHER" id="PTHR30461">
    <property type="entry name" value="DNA-INVERTASE FROM LAMBDOID PROPHAGE"/>
    <property type="match status" value="1"/>
</dbReference>